<dbReference type="NCBIfam" id="TIGR02937">
    <property type="entry name" value="sigma70-ECF"/>
    <property type="match status" value="1"/>
</dbReference>
<dbReference type="GO" id="GO:0016987">
    <property type="term" value="F:sigma factor activity"/>
    <property type="evidence" value="ECO:0007669"/>
    <property type="project" value="UniProtKB-KW"/>
</dbReference>
<evidence type="ECO:0000256" key="1">
    <source>
        <dbReference type="ARBA" id="ARBA00010641"/>
    </source>
</evidence>
<keyword evidence="3" id="KW-0731">Sigma factor</keyword>
<evidence type="ECO:0000256" key="5">
    <source>
        <dbReference type="SAM" id="MobiDB-lite"/>
    </source>
</evidence>
<dbReference type="SUPFAM" id="SSF88659">
    <property type="entry name" value="Sigma3 and sigma4 domains of RNA polymerase sigma factors"/>
    <property type="match status" value="1"/>
</dbReference>
<dbReference type="Pfam" id="PF04542">
    <property type="entry name" value="Sigma70_r2"/>
    <property type="match status" value="1"/>
</dbReference>
<gene>
    <name evidence="8" type="primary">sigW_5</name>
    <name evidence="8" type="ORF">AMURIS_02026</name>
</gene>
<evidence type="ECO:0000313" key="9">
    <source>
        <dbReference type="Proteomes" id="UP000236311"/>
    </source>
</evidence>
<dbReference type="InterPro" id="IPR013324">
    <property type="entry name" value="RNA_pol_sigma_r3/r4-like"/>
</dbReference>
<dbReference type="SUPFAM" id="SSF88946">
    <property type="entry name" value="Sigma2 domain of RNA polymerase sigma factors"/>
    <property type="match status" value="1"/>
</dbReference>
<dbReference type="InterPro" id="IPR014284">
    <property type="entry name" value="RNA_pol_sigma-70_dom"/>
</dbReference>
<dbReference type="InterPro" id="IPR013249">
    <property type="entry name" value="RNA_pol_sigma70_r4_t2"/>
</dbReference>
<dbReference type="Pfam" id="PF08281">
    <property type="entry name" value="Sigma70_r4_2"/>
    <property type="match status" value="1"/>
</dbReference>
<feature type="region of interest" description="Disordered" evidence="5">
    <location>
        <begin position="293"/>
        <end position="312"/>
    </location>
</feature>
<proteinExistence type="inferred from homology"/>
<organism evidence="8 9">
    <name type="scientific">Acetatifactor muris</name>
    <dbReference type="NCBI Taxonomy" id="879566"/>
    <lineage>
        <taxon>Bacteria</taxon>
        <taxon>Bacillati</taxon>
        <taxon>Bacillota</taxon>
        <taxon>Clostridia</taxon>
        <taxon>Lachnospirales</taxon>
        <taxon>Lachnospiraceae</taxon>
        <taxon>Acetatifactor</taxon>
    </lineage>
</organism>
<dbReference type="Gene3D" id="1.10.1740.10">
    <property type="match status" value="1"/>
</dbReference>
<dbReference type="AlphaFoldDB" id="A0A2K4ZFS4"/>
<accession>A0A2K4ZFS4</accession>
<evidence type="ECO:0000313" key="8">
    <source>
        <dbReference type="EMBL" id="SOY29311.1"/>
    </source>
</evidence>
<dbReference type="InterPro" id="IPR007627">
    <property type="entry name" value="RNA_pol_sigma70_r2"/>
</dbReference>
<dbReference type="Proteomes" id="UP000236311">
    <property type="component" value="Unassembled WGS sequence"/>
</dbReference>
<dbReference type="RefSeq" id="WP_103239418.1">
    <property type="nucleotide sequence ID" value="NZ_JANJZD010000009.1"/>
</dbReference>
<dbReference type="PANTHER" id="PTHR43133">
    <property type="entry name" value="RNA POLYMERASE ECF-TYPE SIGMA FACTO"/>
    <property type="match status" value="1"/>
</dbReference>
<evidence type="ECO:0000259" key="7">
    <source>
        <dbReference type="Pfam" id="PF08281"/>
    </source>
</evidence>
<sequence length="403" mass="45601">MEPTAELRQAVRKYREGKGEAFNQIYEESSKYIYTCIYKVMSGNDNVQDAVCDIMQDTYVEISKNIAQLDNENRFLSWAGTIATRKCYAWLKKNKKYVLLHEEDDTFENLTDNDSIIPEDIMQDREKQRLVREIIDTQLTEMQKLCIIAFYYNEQKQSEIAQELGIPENTVKTNLSRARAKIKENVLALEKKQGTKLYSAAPLLLLLFKEDVLACTVPTGVTESVLASGSSATGIGRIIRKLTKASVKTKMMASILAVGIIGGTVLLWNGKQERDDAVPEQVRQLQGNETVQNADAIDMGSSQDTAESNDFESGGLQEEISWQSIYTEYLLGLDHSVYEGFELHDLDADGVPEILLKSTEENHTIEIYYFHYFTKEVKPFPSYRYGLGPAVGYGSTPTEFIYI</sequence>
<keyword evidence="2" id="KW-0805">Transcription regulation</keyword>
<dbReference type="CDD" id="cd06171">
    <property type="entry name" value="Sigma70_r4"/>
    <property type="match status" value="1"/>
</dbReference>
<dbReference type="EMBL" id="OFSM01000009">
    <property type="protein sequence ID" value="SOY29311.1"/>
    <property type="molecule type" value="Genomic_DNA"/>
</dbReference>
<dbReference type="Gene3D" id="1.10.10.10">
    <property type="entry name" value="Winged helix-like DNA-binding domain superfamily/Winged helix DNA-binding domain"/>
    <property type="match status" value="1"/>
</dbReference>
<evidence type="ECO:0000259" key="6">
    <source>
        <dbReference type="Pfam" id="PF04542"/>
    </source>
</evidence>
<dbReference type="InterPro" id="IPR036388">
    <property type="entry name" value="WH-like_DNA-bd_sf"/>
</dbReference>
<comment type="similarity">
    <text evidence="1">Belongs to the sigma-70 factor family. ECF subfamily.</text>
</comment>
<name>A0A2K4ZFS4_9FIRM</name>
<feature type="domain" description="RNA polymerase sigma factor 70 region 4 type 2" evidence="7">
    <location>
        <begin position="138"/>
        <end position="182"/>
    </location>
</feature>
<dbReference type="InterPro" id="IPR039425">
    <property type="entry name" value="RNA_pol_sigma-70-like"/>
</dbReference>
<dbReference type="InterPro" id="IPR013325">
    <property type="entry name" value="RNA_pol_sigma_r2"/>
</dbReference>
<feature type="domain" description="RNA polymerase sigma-70 region 2" evidence="6">
    <location>
        <begin position="50"/>
        <end position="96"/>
    </location>
</feature>
<dbReference type="GO" id="GO:0006352">
    <property type="term" value="P:DNA-templated transcription initiation"/>
    <property type="evidence" value="ECO:0007669"/>
    <property type="project" value="InterPro"/>
</dbReference>
<dbReference type="GO" id="GO:0003677">
    <property type="term" value="F:DNA binding"/>
    <property type="evidence" value="ECO:0007669"/>
    <property type="project" value="InterPro"/>
</dbReference>
<dbReference type="OrthoDB" id="9782703at2"/>
<keyword evidence="9" id="KW-1185">Reference proteome</keyword>
<reference evidence="8 9" key="1">
    <citation type="submission" date="2018-01" db="EMBL/GenBank/DDBJ databases">
        <authorList>
            <person name="Gaut B.S."/>
            <person name="Morton B.R."/>
            <person name="Clegg M.T."/>
            <person name="Duvall M.R."/>
        </authorList>
    </citation>
    <scope>NUCLEOTIDE SEQUENCE [LARGE SCALE GENOMIC DNA]</scope>
    <source>
        <strain evidence="8">GP69</strain>
    </source>
</reference>
<protein>
    <submittedName>
        <fullName evidence="8">ECF RNA polymerase sigma factor SigW</fullName>
    </submittedName>
</protein>
<evidence type="ECO:0000256" key="3">
    <source>
        <dbReference type="ARBA" id="ARBA00023082"/>
    </source>
</evidence>
<keyword evidence="4" id="KW-0804">Transcription</keyword>
<evidence type="ECO:0000256" key="2">
    <source>
        <dbReference type="ARBA" id="ARBA00023015"/>
    </source>
</evidence>
<dbReference type="PANTHER" id="PTHR43133:SF51">
    <property type="entry name" value="RNA POLYMERASE SIGMA FACTOR"/>
    <property type="match status" value="1"/>
</dbReference>
<evidence type="ECO:0000256" key="4">
    <source>
        <dbReference type="ARBA" id="ARBA00023163"/>
    </source>
</evidence>